<evidence type="ECO:0000313" key="1">
    <source>
        <dbReference type="EMBL" id="ABM27902.1"/>
    </source>
</evidence>
<dbReference type="EMBL" id="CP000527">
    <property type="protein sequence ID" value="ABM27902.1"/>
    <property type="molecule type" value="Genomic_DNA"/>
</dbReference>
<dbReference type="Proteomes" id="UP000009173">
    <property type="component" value="Chromosome"/>
</dbReference>
<evidence type="ECO:0000313" key="2">
    <source>
        <dbReference type="Proteomes" id="UP000009173"/>
    </source>
</evidence>
<name>A0A0H3A6Y9_NITV4</name>
<dbReference type="KEGG" id="dvl:Dvul_0881"/>
<sequence length="103" mass="11569">MKASSLSPARRQLLLRLQTINFGCIEGLRLQQGEPVLESATIVREIKFGGDNTACPQINLTDFQLKAQIIELFSHFDRINNGVVRLLEIKHGLPFKMNVEHAA</sequence>
<gene>
    <name evidence="1" type="ordered locus">Dvul_0881</name>
</gene>
<proteinExistence type="predicted"/>
<dbReference type="AlphaFoldDB" id="A0A0H3A6Y9"/>
<organism evidence="1 2">
    <name type="scientific">Nitratidesulfovibrio vulgaris (strain DP4)</name>
    <name type="common">Desulfovibrio vulgaris</name>
    <dbReference type="NCBI Taxonomy" id="391774"/>
    <lineage>
        <taxon>Bacteria</taxon>
        <taxon>Pseudomonadati</taxon>
        <taxon>Thermodesulfobacteriota</taxon>
        <taxon>Desulfovibrionia</taxon>
        <taxon>Desulfovibrionales</taxon>
        <taxon>Desulfovibrionaceae</taxon>
        <taxon>Nitratidesulfovibrio</taxon>
    </lineage>
</organism>
<reference evidence="2" key="1">
    <citation type="journal article" date="2009" name="Environ. Microbiol.">
        <title>Contribution of mobile genetic elements to Desulfovibrio vulgaris genome plasticity.</title>
        <authorList>
            <person name="Walker C.B."/>
            <person name="Stolyar S."/>
            <person name="Chivian D."/>
            <person name="Pinel N."/>
            <person name="Gabster J.A."/>
            <person name="Dehal P.S."/>
            <person name="He Z."/>
            <person name="Yang Z.K."/>
            <person name="Yen H.C."/>
            <person name="Zhou J."/>
            <person name="Wall J.D."/>
            <person name="Hazen T.C."/>
            <person name="Arkin A.P."/>
            <person name="Stahl D.A."/>
        </authorList>
    </citation>
    <scope>NUCLEOTIDE SEQUENCE [LARGE SCALE GENOMIC DNA]</scope>
    <source>
        <strain evidence="2">DP4</strain>
    </source>
</reference>
<dbReference type="RefSeq" id="WP_011791899.1">
    <property type="nucleotide sequence ID" value="NC_008751.1"/>
</dbReference>
<protein>
    <submittedName>
        <fullName evidence="1">Uncharacterized protein</fullName>
    </submittedName>
</protein>
<accession>A0A0H3A6Y9</accession>
<dbReference type="HOGENOM" id="CLU_2259193_0_0_7"/>